<dbReference type="InterPro" id="IPR023213">
    <property type="entry name" value="CAT-like_dom_sf"/>
</dbReference>
<dbReference type="Gene3D" id="3.30.559.10">
    <property type="entry name" value="Chloramphenicol acetyltransferase-like domain"/>
    <property type="match status" value="1"/>
</dbReference>
<dbReference type="PANTHER" id="PTHR45527">
    <property type="entry name" value="NONRIBOSOMAL PEPTIDE SYNTHETASE"/>
    <property type="match status" value="1"/>
</dbReference>
<evidence type="ECO:0000313" key="5">
    <source>
        <dbReference type="EMBL" id="SDU48862.1"/>
    </source>
</evidence>
<reference evidence="5 6" key="1">
    <citation type="submission" date="2016-10" db="EMBL/GenBank/DDBJ databases">
        <authorList>
            <person name="de Groot N.N."/>
        </authorList>
    </citation>
    <scope>NUCLEOTIDE SEQUENCE [LARGE SCALE GENOMIC DNA]</scope>
    <source>
        <strain evidence="5 6">DSM 44215</strain>
    </source>
</reference>
<dbReference type="Gene3D" id="3.30.300.30">
    <property type="match status" value="1"/>
</dbReference>
<protein>
    <submittedName>
        <fullName evidence="5">Amino acid adenylation domain-containing protein</fullName>
    </submittedName>
</protein>
<dbReference type="SUPFAM" id="SSF47336">
    <property type="entry name" value="ACP-like"/>
    <property type="match status" value="1"/>
</dbReference>
<sequence length="1054" mass="111198">MGELEYLGRSDFQVKLRGQRIELGEIESVLHTAPGVVAAAVMVRDDRLVAYVSGLADADVSQVREYAGRRLAPYMVPDTFVVLDDMPRGTSGKIDRKALPAPDLGTREVVVPASDTEHLIVEIVADVLDQPADRVSVTDSFFEIGGHSLSATRVAARISHTFSVSFTVRELFDAPSVRAMAGWVGERLEGHPVAVLPDPGSIPRPSRLPLSAAQQRMWFINQFDPSSPAYNNPFAMRLHGRLDTVALRAALADVITRHEVLRTRYPQDLDGRPWQDIVPADEVTVDQWWRADDVETLTATGFDVTRDLPIRAAIGTESDDHVLVVVLHHIAADGESLRPLVDDLLHAYAARSAGCAPERPPLGVQYADIALWQERVLGSVEDPDSELGRRARWWREQLADLPDVLELPTDRPRPPVASHRGAVAEFDVPEELASAIDGFARRHGVTVFMVLHAAVAVVLSRLAGSTDIALATPVAGRGRAELDALVGMFVNTVVLRTQVDPGAAFADVIGQVRDTDLDAFAAADVPFEHLVDVLAPTRSEAFAPLAQVMLTLEQSAVGAISVPGLTVTPVDAGVPAARFDLMIGMTAMRDTAGDLSGLSGRIVYATDLFEDRTVRRLGARIVDVLTTGLADDTVVVGDIDLTDATERAAIADWSRGAVVGLGWGGRSVGSVVAERVGLSGSQVAVWCGDRVVSYGEFGGLVAGVARGLLGLGVGVDSAVGVVMSRSLELLVAVHAVVVVGGRYVPVEVDAPVERVGYMLSTAGVGVVLTRVGEGVVVPAGVERVVVDCGVGSGVSADVGAVELGGVVDEVGVLSPLVGVYTLFTSGSTGRPKGVTVSQGAVVNRLGWMQSLFPIAGDDVVLWKTPVSFDVSVWELFWPLMVGASVVVAEPGGHRDPWYVASVVERFGVSVCHFVPSMLSVFVDALGGSGGGGSVGGGLGSLRQVFCSGEALGVAGVEGLRGLVPGVRVVNLYGPTEAAVDVTWYVVSGGEVVVPIGRAVPNVSVWVLDSRLRPVPVGVVGELYLGGVQVARGYVNHPRFCAASNVGWSSGPRPA</sequence>
<keyword evidence="2" id="KW-0596">Phosphopantetheine</keyword>
<dbReference type="InterPro" id="IPR006162">
    <property type="entry name" value="Ppantetheine_attach_site"/>
</dbReference>
<dbReference type="SUPFAM" id="SSF52777">
    <property type="entry name" value="CoA-dependent acyltransferases"/>
    <property type="match status" value="2"/>
</dbReference>
<proteinExistence type="predicted"/>
<dbReference type="GO" id="GO:0008610">
    <property type="term" value="P:lipid biosynthetic process"/>
    <property type="evidence" value="ECO:0007669"/>
    <property type="project" value="UniProtKB-ARBA"/>
</dbReference>
<feature type="domain" description="Carrier" evidence="4">
    <location>
        <begin position="111"/>
        <end position="188"/>
    </location>
</feature>
<evidence type="ECO:0000313" key="6">
    <source>
        <dbReference type="Proteomes" id="UP000183180"/>
    </source>
</evidence>
<comment type="cofactor">
    <cofactor evidence="1">
        <name>pantetheine 4'-phosphate</name>
        <dbReference type="ChEBI" id="CHEBI:47942"/>
    </cofactor>
</comment>
<evidence type="ECO:0000259" key="4">
    <source>
        <dbReference type="PROSITE" id="PS50075"/>
    </source>
</evidence>
<organism evidence="5 6">
    <name type="scientific">Gordonia westfalica</name>
    <dbReference type="NCBI Taxonomy" id="158898"/>
    <lineage>
        <taxon>Bacteria</taxon>
        <taxon>Bacillati</taxon>
        <taxon>Actinomycetota</taxon>
        <taxon>Actinomycetes</taxon>
        <taxon>Mycobacteriales</taxon>
        <taxon>Gordoniaceae</taxon>
        <taxon>Gordonia</taxon>
    </lineage>
</organism>
<dbReference type="SUPFAM" id="SSF56801">
    <property type="entry name" value="Acetyl-CoA synthetase-like"/>
    <property type="match status" value="2"/>
</dbReference>
<dbReference type="InterPro" id="IPR025110">
    <property type="entry name" value="AMP-bd_C"/>
</dbReference>
<dbReference type="Gene3D" id="3.40.50.980">
    <property type="match status" value="2"/>
</dbReference>
<dbReference type="GO" id="GO:0047527">
    <property type="term" value="F:2,3-dihydroxybenzoate-serine ligase activity"/>
    <property type="evidence" value="ECO:0007669"/>
    <property type="project" value="TreeGrafter"/>
</dbReference>
<dbReference type="Pfam" id="PF00501">
    <property type="entry name" value="AMP-binding"/>
    <property type="match status" value="1"/>
</dbReference>
<dbReference type="PANTHER" id="PTHR45527:SF1">
    <property type="entry name" value="FATTY ACID SYNTHASE"/>
    <property type="match status" value="1"/>
</dbReference>
<dbReference type="GO" id="GO:0009239">
    <property type="term" value="P:enterobactin biosynthetic process"/>
    <property type="evidence" value="ECO:0007669"/>
    <property type="project" value="TreeGrafter"/>
</dbReference>
<evidence type="ECO:0000256" key="3">
    <source>
        <dbReference type="ARBA" id="ARBA00022553"/>
    </source>
</evidence>
<name>A0A1H2IXS8_9ACTN</name>
<keyword evidence="3" id="KW-0597">Phosphoprotein</keyword>
<evidence type="ECO:0000256" key="1">
    <source>
        <dbReference type="ARBA" id="ARBA00001957"/>
    </source>
</evidence>
<evidence type="ECO:0000256" key="2">
    <source>
        <dbReference type="ARBA" id="ARBA00022450"/>
    </source>
</evidence>
<dbReference type="InterPro" id="IPR036736">
    <property type="entry name" value="ACP-like_sf"/>
</dbReference>
<dbReference type="Pfam" id="PF00668">
    <property type="entry name" value="Condensation"/>
    <property type="match status" value="1"/>
</dbReference>
<gene>
    <name evidence="5" type="ORF">SAMN04488548_1341539</name>
</gene>
<dbReference type="GO" id="GO:0031177">
    <property type="term" value="F:phosphopantetheine binding"/>
    <property type="evidence" value="ECO:0007669"/>
    <property type="project" value="InterPro"/>
</dbReference>
<dbReference type="InterPro" id="IPR009081">
    <property type="entry name" value="PP-bd_ACP"/>
</dbReference>
<dbReference type="Gene3D" id="3.30.559.30">
    <property type="entry name" value="Nonribosomal peptide synthetase, condensation domain"/>
    <property type="match status" value="1"/>
</dbReference>
<dbReference type="InterPro" id="IPR020806">
    <property type="entry name" value="PKS_PP-bd"/>
</dbReference>
<dbReference type="GO" id="GO:0009366">
    <property type="term" value="C:enterobactin synthetase complex"/>
    <property type="evidence" value="ECO:0007669"/>
    <property type="project" value="TreeGrafter"/>
</dbReference>
<dbReference type="PROSITE" id="PS00012">
    <property type="entry name" value="PHOSPHOPANTETHEINE"/>
    <property type="match status" value="1"/>
</dbReference>
<dbReference type="Proteomes" id="UP000183180">
    <property type="component" value="Unassembled WGS sequence"/>
</dbReference>
<dbReference type="AlphaFoldDB" id="A0A1H2IXS8"/>
<dbReference type="InterPro" id="IPR001242">
    <property type="entry name" value="Condensation_dom"/>
</dbReference>
<dbReference type="UniPathway" id="UPA00011"/>
<dbReference type="Gene3D" id="2.30.38.10">
    <property type="entry name" value="Luciferase, Domain 3"/>
    <property type="match status" value="1"/>
</dbReference>
<dbReference type="Pfam" id="PF13193">
    <property type="entry name" value="AMP-binding_C"/>
    <property type="match status" value="1"/>
</dbReference>
<dbReference type="GO" id="GO:0005829">
    <property type="term" value="C:cytosol"/>
    <property type="evidence" value="ECO:0007669"/>
    <property type="project" value="TreeGrafter"/>
</dbReference>
<dbReference type="PROSITE" id="PS50075">
    <property type="entry name" value="CARRIER"/>
    <property type="match status" value="1"/>
</dbReference>
<dbReference type="EMBL" id="FNLM01000034">
    <property type="protein sequence ID" value="SDU48862.1"/>
    <property type="molecule type" value="Genomic_DNA"/>
</dbReference>
<dbReference type="InterPro" id="IPR000873">
    <property type="entry name" value="AMP-dep_synth/lig_dom"/>
</dbReference>
<accession>A0A1H2IXS8</accession>
<dbReference type="InterPro" id="IPR045851">
    <property type="entry name" value="AMP-bd_C_sf"/>
</dbReference>
<dbReference type="Gene3D" id="1.10.1200.10">
    <property type="entry name" value="ACP-like"/>
    <property type="match status" value="1"/>
</dbReference>
<dbReference type="STRING" id="158898.SAMN04488548_1341539"/>
<dbReference type="Pfam" id="PF00550">
    <property type="entry name" value="PP-binding"/>
    <property type="match status" value="1"/>
</dbReference>
<dbReference type="SMART" id="SM00823">
    <property type="entry name" value="PKS_PP"/>
    <property type="match status" value="1"/>
</dbReference>
<dbReference type="CDD" id="cd19540">
    <property type="entry name" value="LCL_NRPS-like"/>
    <property type="match status" value="1"/>
</dbReference>
<dbReference type="GO" id="GO:0043041">
    <property type="term" value="P:amino acid activation for nonribosomal peptide biosynthetic process"/>
    <property type="evidence" value="ECO:0007669"/>
    <property type="project" value="TreeGrafter"/>
</dbReference>